<evidence type="ECO:0000313" key="4">
    <source>
        <dbReference type="EMBL" id="CAI4006377.1"/>
    </source>
</evidence>
<dbReference type="GO" id="GO:0048270">
    <property type="term" value="F:methionine adenosyltransferase regulator activity"/>
    <property type="evidence" value="ECO:0007669"/>
    <property type="project" value="TreeGrafter"/>
</dbReference>
<dbReference type="AlphaFoldDB" id="A0A9P1DBC7"/>
<dbReference type="EMBL" id="CAMXCT030000297">
    <property type="protein sequence ID" value="CAL4764111.1"/>
    <property type="molecule type" value="Genomic_DNA"/>
</dbReference>
<comment type="caution">
    <text evidence="4">The sequence shown here is derived from an EMBL/GenBank/DDBJ whole genome shotgun (WGS) entry which is preliminary data.</text>
</comment>
<keyword evidence="6" id="KW-0067">ATP-binding</keyword>
<dbReference type="GO" id="GO:0048269">
    <property type="term" value="C:methionine adenosyltransferase complex"/>
    <property type="evidence" value="ECO:0007669"/>
    <property type="project" value="TreeGrafter"/>
</dbReference>
<reference evidence="4" key="1">
    <citation type="submission" date="2022-10" db="EMBL/GenBank/DDBJ databases">
        <authorList>
            <person name="Chen Y."/>
            <person name="Dougan E. K."/>
            <person name="Chan C."/>
            <person name="Rhodes N."/>
            <person name="Thang M."/>
        </authorList>
    </citation>
    <scope>NUCLEOTIDE SEQUENCE</scope>
</reference>
<dbReference type="Proteomes" id="UP001152797">
    <property type="component" value="Unassembled WGS sequence"/>
</dbReference>
<evidence type="ECO:0000259" key="1">
    <source>
        <dbReference type="Pfam" id="PF04321"/>
    </source>
</evidence>
<keyword evidence="6" id="KW-0378">Hydrolase</keyword>
<dbReference type="SUPFAM" id="SSF51735">
    <property type="entry name" value="NAD(P)-binding Rossmann-fold domains"/>
    <property type="match status" value="1"/>
</dbReference>
<organism evidence="4">
    <name type="scientific">Cladocopium goreaui</name>
    <dbReference type="NCBI Taxonomy" id="2562237"/>
    <lineage>
        <taxon>Eukaryota</taxon>
        <taxon>Sar</taxon>
        <taxon>Alveolata</taxon>
        <taxon>Dinophyceae</taxon>
        <taxon>Suessiales</taxon>
        <taxon>Symbiodiniaceae</taxon>
        <taxon>Cladocopium</taxon>
    </lineage>
</organism>
<dbReference type="InterPro" id="IPR029903">
    <property type="entry name" value="RmlD-like-bd"/>
</dbReference>
<name>A0A9P1DBC7_9DINO</name>
<dbReference type="Gene3D" id="3.40.50.720">
    <property type="entry name" value="NAD(P)-binding Rossmann-like Domain"/>
    <property type="match status" value="1"/>
</dbReference>
<dbReference type="EMBL" id="CAMXCT030003810">
    <property type="protein sequence ID" value="CAL4793689.1"/>
    <property type="molecule type" value="Genomic_DNA"/>
</dbReference>
<dbReference type="GO" id="GO:0006556">
    <property type="term" value="P:S-adenosylmethionine biosynthetic process"/>
    <property type="evidence" value="ECO:0007669"/>
    <property type="project" value="TreeGrafter"/>
</dbReference>
<dbReference type="InterPro" id="IPR036291">
    <property type="entry name" value="NAD(P)-bd_dom_sf"/>
</dbReference>
<dbReference type="GO" id="GO:0004386">
    <property type="term" value="F:helicase activity"/>
    <property type="evidence" value="ECO:0007669"/>
    <property type="project" value="UniProtKB-KW"/>
</dbReference>
<dbReference type="InterPro" id="IPR005913">
    <property type="entry name" value="dTDP_dehydrorham_reduct"/>
</dbReference>
<dbReference type="EMBL" id="CAMXCT010003014">
    <property type="protein sequence ID" value="CAI4001963.1"/>
    <property type="molecule type" value="Genomic_DNA"/>
</dbReference>
<keyword evidence="6" id="KW-0547">Nucleotide-binding</keyword>
<dbReference type="EMBL" id="CAMXCT010000297">
    <property type="protein sequence ID" value="CAI3976799.1"/>
    <property type="molecule type" value="Genomic_DNA"/>
</dbReference>
<evidence type="ECO:0000313" key="2">
    <source>
        <dbReference type="EMBL" id="CAI3976799.1"/>
    </source>
</evidence>
<proteinExistence type="predicted"/>
<keyword evidence="8" id="KW-1185">Reference proteome</keyword>
<evidence type="ECO:0000313" key="3">
    <source>
        <dbReference type="EMBL" id="CAI4001963.1"/>
    </source>
</evidence>
<dbReference type="PANTHER" id="PTHR10491">
    <property type="entry name" value="DTDP-4-DEHYDRORHAMNOSE REDUCTASE"/>
    <property type="match status" value="1"/>
</dbReference>
<dbReference type="EMBL" id="CAMXCT020003014">
    <property type="protein sequence ID" value="CAL1155338.1"/>
    <property type="molecule type" value="Genomic_DNA"/>
</dbReference>
<evidence type="ECO:0000313" key="8">
    <source>
        <dbReference type="Proteomes" id="UP001152797"/>
    </source>
</evidence>
<reference evidence="5" key="2">
    <citation type="submission" date="2024-04" db="EMBL/GenBank/DDBJ databases">
        <authorList>
            <person name="Chen Y."/>
            <person name="Shah S."/>
            <person name="Dougan E. K."/>
            <person name="Thang M."/>
            <person name="Chan C."/>
        </authorList>
    </citation>
    <scope>NUCLEOTIDE SEQUENCE [LARGE SCALE GENOMIC DNA]</scope>
</reference>
<evidence type="ECO:0000313" key="7">
    <source>
        <dbReference type="EMBL" id="CAL4793689.1"/>
    </source>
</evidence>
<protein>
    <submittedName>
        <fullName evidence="7">Bifunctional dTDP-4-dehydrorhamnose 3,5-epimerase/dTDP-4-dehydrorhamnose reductase (dTDP-L-rhamnose synthase)</fullName>
    </submittedName>
    <submittedName>
        <fullName evidence="6">RNA helicase</fullName>
    </submittedName>
</protein>
<evidence type="ECO:0000313" key="6">
    <source>
        <dbReference type="EMBL" id="CAL4764111.1"/>
    </source>
</evidence>
<dbReference type="EMBL" id="CAMXCT020003810">
    <property type="protein sequence ID" value="CAL1159752.1"/>
    <property type="molecule type" value="Genomic_DNA"/>
</dbReference>
<dbReference type="EMBL" id="CAMXCT030003014">
    <property type="protein sequence ID" value="CAL4789275.1"/>
    <property type="molecule type" value="Genomic_DNA"/>
</dbReference>
<gene>
    <name evidence="3" type="ORF">C1SCF055_LOCUS27952</name>
    <name evidence="4" type="ORF">C1SCF055_LOCUS32020</name>
    <name evidence="2" type="ORF">C1SCF055_LOCUS4992</name>
</gene>
<evidence type="ECO:0000313" key="5">
    <source>
        <dbReference type="EMBL" id="CAL1130174.1"/>
    </source>
</evidence>
<dbReference type="Pfam" id="PF04321">
    <property type="entry name" value="RmlD_sub_bind"/>
    <property type="match status" value="1"/>
</dbReference>
<accession>A0A9P1DBC7</accession>
<keyword evidence="6" id="KW-0347">Helicase</keyword>
<sequence>MDDNVPSCTHGTEDIDFILMGPSGFLGAAILRYLQSSSFSVYPTRLRLKDRLGLEALLDEIKPKLGVICAAGERGRPNIAWCDSHPVETVDANITGQLSVAAACHERGLHVILVGTGALYVTSEKKRKFSESDPPNGGSPGVYTALRQKMEELTNFFENALVIRVLYPLSSDLDARGLLGKLARFQQVDSVETSVTVLDDLIPLLPVLAKRRAAGVFNFVNPGTLSYAQIVSLLAERISSCAEWTPPTIRGAGAGNKAAAELDTTRLQDAIGVPIPQASESAKRIVADLKDDEIRRFVQSLQKAP</sequence>
<dbReference type="PANTHER" id="PTHR10491:SF4">
    <property type="entry name" value="METHIONINE ADENOSYLTRANSFERASE 2 SUBUNIT BETA"/>
    <property type="match status" value="1"/>
</dbReference>
<dbReference type="OrthoDB" id="16464at2759"/>
<dbReference type="EMBL" id="CAMXCT010003810">
    <property type="protein sequence ID" value="CAI4006377.1"/>
    <property type="molecule type" value="Genomic_DNA"/>
</dbReference>
<dbReference type="EMBL" id="CAMXCT020000297">
    <property type="protein sequence ID" value="CAL1130174.1"/>
    <property type="molecule type" value="Genomic_DNA"/>
</dbReference>
<feature type="domain" description="RmlD-like substrate binding" evidence="1">
    <location>
        <begin position="18"/>
        <end position="289"/>
    </location>
</feature>